<evidence type="ECO:0000256" key="2">
    <source>
        <dbReference type="ARBA" id="ARBA00008486"/>
    </source>
</evidence>
<keyword evidence="7" id="KW-1015">Disulfide bond</keyword>
<reference evidence="10 11" key="1">
    <citation type="submission" date="2018-04" db="EMBL/GenBank/DDBJ databases">
        <title>Novel Campyloabacter and Helicobacter Species and Strains.</title>
        <authorList>
            <person name="Mannion A.J."/>
            <person name="Shen Z."/>
            <person name="Fox J.G."/>
        </authorList>
    </citation>
    <scope>NUCLEOTIDE SEQUENCE [LARGE SCALE GENOMIC DNA]</scope>
    <source>
        <strain evidence="10 11">MIT 04-9366</strain>
    </source>
</reference>
<dbReference type="GO" id="GO:0046677">
    <property type="term" value="P:response to antibiotic"/>
    <property type="evidence" value="ECO:0007669"/>
    <property type="project" value="UniProtKB-KW"/>
</dbReference>
<name>A0A3D8IYD3_9HELI</name>
<dbReference type="SUPFAM" id="SSF81901">
    <property type="entry name" value="HCP-like"/>
    <property type="match status" value="1"/>
</dbReference>
<evidence type="ECO:0000256" key="8">
    <source>
        <dbReference type="ARBA" id="ARBA00023251"/>
    </source>
</evidence>
<keyword evidence="11" id="KW-1185">Reference proteome</keyword>
<evidence type="ECO:0000256" key="4">
    <source>
        <dbReference type="ARBA" id="ARBA00022737"/>
    </source>
</evidence>
<sequence>MRNIILFWLISFVFANSTLNALEQGKSSYERGDFKSAFELFEKSCNEGNAKACFNLAVMYDKGEGVKKSKPKAMQYFQKACDNGEMQVCVLLGVIYEDLGR</sequence>
<comment type="subcellular location">
    <subcellularLocation>
        <location evidence="9">Secreted</location>
    </subcellularLocation>
</comment>
<dbReference type="InterPro" id="IPR040239">
    <property type="entry name" value="HcpB-like"/>
</dbReference>
<dbReference type="OrthoDB" id="5329840at2"/>
<proteinExistence type="inferred from homology"/>
<comment type="caution">
    <text evidence="10">The sequence shown here is derived from an EMBL/GenBank/DDBJ whole genome shotgun (WGS) entry which is preliminary data.</text>
</comment>
<organism evidence="10 11">
    <name type="scientific">Helicobacter brantae</name>
    <dbReference type="NCBI Taxonomy" id="375927"/>
    <lineage>
        <taxon>Bacteria</taxon>
        <taxon>Pseudomonadati</taxon>
        <taxon>Campylobacterota</taxon>
        <taxon>Epsilonproteobacteria</taxon>
        <taxon>Campylobacterales</taxon>
        <taxon>Helicobacteraceae</taxon>
        <taxon>Helicobacter</taxon>
    </lineage>
</organism>
<evidence type="ECO:0000256" key="1">
    <source>
        <dbReference type="ARBA" id="ARBA00001526"/>
    </source>
</evidence>
<dbReference type="GO" id="GO:0008800">
    <property type="term" value="F:beta-lactamase activity"/>
    <property type="evidence" value="ECO:0007669"/>
    <property type="project" value="UniProtKB-UniRule"/>
</dbReference>
<dbReference type="InterPro" id="IPR006597">
    <property type="entry name" value="Sel1-like"/>
</dbReference>
<evidence type="ECO:0000256" key="3">
    <source>
        <dbReference type="ARBA" id="ARBA00012865"/>
    </source>
</evidence>
<dbReference type="Proteomes" id="UP000257045">
    <property type="component" value="Unassembled WGS sequence"/>
</dbReference>
<evidence type="ECO:0000313" key="10">
    <source>
        <dbReference type="EMBL" id="RDU70277.1"/>
    </source>
</evidence>
<dbReference type="PANTHER" id="PTHR13891">
    <property type="entry name" value="CYTOCHROME C OXIDASE ASSEMBLY FACTOR 7"/>
    <property type="match status" value="1"/>
</dbReference>
<dbReference type="InterPro" id="IPR011990">
    <property type="entry name" value="TPR-like_helical_dom_sf"/>
</dbReference>
<evidence type="ECO:0000256" key="6">
    <source>
        <dbReference type="ARBA" id="ARBA00022803"/>
    </source>
</evidence>
<dbReference type="GO" id="GO:0005576">
    <property type="term" value="C:extracellular region"/>
    <property type="evidence" value="ECO:0007669"/>
    <property type="project" value="UniProtKB-SubCell"/>
</dbReference>
<dbReference type="SMART" id="SM00671">
    <property type="entry name" value="SEL1"/>
    <property type="match status" value="2"/>
</dbReference>
<comment type="similarity">
    <text evidence="2 9">Belongs to the hcp beta-lactamase family.</text>
</comment>
<evidence type="ECO:0000313" key="11">
    <source>
        <dbReference type="Proteomes" id="UP000257045"/>
    </source>
</evidence>
<keyword evidence="5 9" id="KW-0378">Hydrolase</keyword>
<comment type="function">
    <text evidence="9">Hydrolyzes 6-aminopenicillinic acid and 7-aminocephalosporanic acid (ACA) derivatives.</text>
</comment>
<keyword evidence="4" id="KW-0677">Repeat</keyword>
<accession>A0A3D8IYD3</accession>
<dbReference type="Pfam" id="PF08238">
    <property type="entry name" value="Sel1"/>
    <property type="match status" value="2"/>
</dbReference>
<evidence type="ECO:0000256" key="5">
    <source>
        <dbReference type="ARBA" id="ARBA00022801"/>
    </source>
</evidence>
<dbReference type="Gene3D" id="1.25.40.10">
    <property type="entry name" value="Tetratricopeptide repeat domain"/>
    <property type="match status" value="1"/>
</dbReference>
<dbReference type="AlphaFoldDB" id="A0A3D8IYD3"/>
<comment type="catalytic activity">
    <reaction evidence="1 9">
        <text>a beta-lactam + H2O = a substituted beta-amino acid</text>
        <dbReference type="Rhea" id="RHEA:20401"/>
        <dbReference type="ChEBI" id="CHEBI:15377"/>
        <dbReference type="ChEBI" id="CHEBI:35627"/>
        <dbReference type="ChEBI" id="CHEBI:140347"/>
        <dbReference type="EC" id="3.5.2.6"/>
    </reaction>
</comment>
<keyword evidence="9" id="KW-0964">Secreted</keyword>
<gene>
    <name evidence="10" type="ORF">CQA58_06015</name>
</gene>
<protein>
    <recommendedName>
        <fullName evidence="3 9">Beta-lactamase</fullName>
        <ecNumber evidence="3 9">3.5.2.6</ecNumber>
    </recommendedName>
</protein>
<evidence type="ECO:0000256" key="7">
    <source>
        <dbReference type="ARBA" id="ARBA00023157"/>
    </source>
</evidence>
<dbReference type="EC" id="3.5.2.6" evidence="3 9"/>
<evidence type="ECO:0000256" key="9">
    <source>
        <dbReference type="RuleBase" id="RU366075"/>
    </source>
</evidence>
<dbReference type="RefSeq" id="WP_115569824.1">
    <property type="nucleotide sequence ID" value="NZ_NXLV01000011.1"/>
</dbReference>
<keyword evidence="8" id="KW-0046">Antibiotic resistance</keyword>
<dbReference type="EMBL" id="NXLV01000011">
    <property type="protein sequence ID" value="RDU70277.1"/>
    <property type="molecule type" value="Genomic_DNA"/>
</dbReference>
<keyword evidence="6" id="KW-0802">TPR repeat</keyword>
<dbReference type="PANTHER" id="PTHR13891:SF1">
    <property type="entry name" value="CYTOCHROME C OXIDASE ASSEMBLY FACTOR 7"/>
    <property type="match status" value="1"/>
</dbReference>